<evidence type="ECO:0000259" key="2">
    <source>
        <dbReference type="Pfam" id="PF23305"/>
    </source>
</evidence>
<reference evidence="3" key="1">
    <citation type="journal article" date="2020" name="Microb. Genom.">
        <title>Genetic diversity of clinical and environmental Mucorales isolates obtained from an investigation of mucormycosis cases among solid organ transplant recipients.</title>
        <authorList>
            <person name="Nguyen M.H."/>
            <person name="Kaul D."/>
            <person name="Muto C."/>
            <person name="Cheng S.J."/>
            <person name="Richter R.A."/>
            <person name="Bruno V.M."/>
            <person name="Liu G."/>
            <person name="Beyhan S."/>
            <person name="Sundermann A.J."/>
            <person name="Mounaud S."/>
            <person name="Pasculle A.W."/>
            <person name="Nierman W.C."/>
            <person name="Driscoll E."/>
            <person name="Cumbie R."/>
            <person name="Clancy C.J."/>
            <person name="Dupont C.L."/>
        </authorList>
    </citation>
    <scope>NUCLEOTIDE SEQUENCE</scope>
    <source>
        <strain evidence="3">GL11</strain>
    </source>
</reference>
<keyword evidence="4" id="KW-1185">Reference proteome</keyword>
<dbReference type="Pfam" id="PF23305">
    <property type="entry name" value="DUF7082"/>
    <property type="match status" value="1"/>
</dbReference>
<proteinExistence type="predicted"/>
<name>A0A9P6XAZ4_RHIOR</name>
<dbReference type="PANTHER" id="PTHR39463">
    <property type="entry name" value="MEDUSA"/>
    <property type="match status" value="1"/>
</dbReference>
<comment type="caution">
    <text evidence="3">The sequence shown here is derived from an EMBL/GenBank/DDBJ whole genome shotgun (WGS) entry which is preliminary data.</text>
</comment>
<evidence type="ECO:0000256" key="1">
    <source>
        <dbReference type="SAM" id="MobiDB-lite"/>
    </source>
</evidence>
<protein>
    <recommendedName>
        <fullName evidence="2">DUF7082 domain-containing protein</fullName>
    </recommendedName>
</protein>
<feature type="region of interest" description="Disordered" evidence="1">
    <location>
        <begin position="174"/>
        <end position="198"/>
    </location>
</feature>
<dbReference type="InterPro" id="IPR055509">
    <property type="entry name" value="DUF7082"/>
</dbReference>
<organism evidence="3 4">
    <name type="scientific">Rhizopus oryzae</name>
    <name type="common">Mucormycosis agent</name>
    <name type="synonym">Rhizopus arrhizus var. delemar</name>
    <dbReference type="NCBI Taxonomy" id="64495"/>
    <lineage>
        <taxon>Eukaryota</taxon>
        <taxon>Fungi</taxon>
        <taxon>Fungi incertae sedis</taxon>
        <taxon>Mucoromycota</taxon>
        <taxon>Mucoromycotina</taxon>
        <taxon>Mucoromycetes</taxon>
        <taxon>Mucorales</taxon>
        <taxon>Mucorineae</taxon>
        <taxon>Rhizopodaceae</taxon>
        <taxon>Rhizopus</taxon>
    </lineage>
</organism>
<accession>A0A9P6XAZ4</accession>
<evidence type="ECO:0000313" key="3">
    <source>
        <dbReference type="EMBL" id="KAG1309450.1"/>
    </source>
</evidence>
<evidence type="ECO:0000313" key="4">
    <source>
        <dbReference type="Proteomes" id="UP000716291"/>
    </source>
</evidence>
<gene>
    <name evidence="3" type="ORF">G6F64_005304</name>
</gene>
<dbReference type="EMBL" id="JAANQT010000636">
    <property type="protein sequence ID" value="KAG1309450.1"/>
    <property type="molecule type" value="Genomic_DNA"/>
</dbReference>
<dbReference type="AlphaFoldDB" id="A0A9P6XAZ4"/>
<dbReference type="PANTHER" id="PTHR39463:SF1">
    <property type="entry name" value="MEDUSA"/>
    <property type="match status" value="1"/>
</dbReference>
<dbReference type="Proteomes" id="UP000716291">
    <property type="component" value="Unassembled WGS sequence"/>
</dbReference>
<feature type="domain" description="DUF7082" evidence="2">
    <location>
        <begin position="270"/>
        <end position="378"/>
    </location>
</feature>
<sequence>MSSNQFQNPYRSPYHDNYDHRHLCNDVYMTSSPDVSMLLGDSSSSNNNRIHDKMELESEYYSPEDNYGYDSVDNIFTDTALNMSMAEHQEVPDFSKASTLDHFHVHPKLFKSPSFDRPSVMTPRIPRPITPPRDIHSRMPANFPASNAPRPFTPSASPPPAQNRFLHRVAHWNSSPTSASGSSISSTVSSSSNSINSRISHQNEKVRFKLSIVGAPFEPPNFNTAERAIGRKVYLFEVTQRLISGNNIVHVTASRAPHQHGSIPSEIMHGCQRKKENITAAVISCIWWEDKNDYFVTSSDIIRVVESLLRVQLVKEQKNRMRRQLQSYLPITLNKKMEDENFGFFTKIMEYRCPSVKSIDKDIKVFRWEILEMALMKLAEQLKPSTTNIFL</sequence>
<dbReference type="GO" id="GO:0005634">
    <property type="term" value="C:nucleus"/>
    <property type="evidence" value="ECO:0007669"/>
    <property type="project" value="TreeGrafter"/>
</dbReference>
<feature type="region of interest" description="Disordered" evidence="1">
    <location>
        <begin position="115"/>
        <end position="162"/>
    </location>
</feature>